<keyword evidence="2" id="KW-0732">Signal</keyword>
<gene>
    <name evidence="3" type="ORF">MENT_LOCUS63099</name>
</gene>
<evidence type="ECO:0000313" key="4">
    <source>
        <dbReference type="Proteomes" id="UP000580250"/>
    </source>
</evidence>
<evidence type="ECO:0000313" key="3">
    <source>
        <dbReference type="EMBL" id="CAD2208997.1"/>
    </source>
</evidence>
<evidence type="ECO:0000256" key="2">
    <source>
        <dbReference type="SAM" id="SignalP"/>
    </source>
</evidence>
<dbReference type="EMBL" id="CAJEWN010003958">
    <property type="protein sequence ID" value="CAD2208997.1"/>
    <property type="molecule type" value="Genomic_DNA"/>
</dbReference>
<sequence length="91" mass="10225">MIILLFLIIFGIIPIKLASQTNTNENKFSSSNPGSSSFSTDISSKSKFTLNPNASEYIPAIEQQVIHRQCKEYILDSSLIHPYTRCLGVFR</sequence>
<dbReference type="AlphaFoldDB" id="A0A6V7YDZ2"/>
<reference evidence="3 4" key="1">
    <citation type="submission" date="2020-08" db="EMBL/GenBank/DDBJ databases">
        <authorList>
            <person name="Koutsovoulos G."/>
            <person name="Danchin GJ E."/>
        </authorList>
    </citation>
    <scope>NUCLEOTIDE SEQUENCE [LARGE SCALE GENOMIC DNA]</scope>
</reference>
<proteinExistence type="predicted"/>
<comment type="caution">
    <text evidence="3">The sequence shown here is derived from an EMBL/GenBank/DDBJ whole genome shotgun (WGS) entry which is preliminary data.</text>
</comment>
<feature type="signal peptide" evidence="2">
    <location>
        <begin position="1"/>
        <end position="18"/>
    </location>
</feature>
<name>A0A6V7YDZ2_MELEN</name>
<feature type="region of interest" description="Disordered" evidence="1">
    <location>
        <begin position="24"/>
        <end position="43"/>
    </location>
</feature>
<evidence type="ECO:0000256" key="1">
    <source>
        <dbReference type="SAM" id="MobiDB-lite"/>
    </source>
</evidence>
<dbReference type="Proteomes" id="UP000580250">
    <property type="component" value="Unassembled WGS sequence"/>
</dbReference>
<protein>
    <submittedName>
        <fullName evidence="3">Uncharacterized protein</fullName>
    </submittedName>
</protein>
<accession>A0A6V7YDZ2</accession>
<feature type="compositionally biased region" description="Low complexity" evidence="1">
    <location>
        <begin position="29"/>
        <end position="43"/>
    </location>
</feature>
<organism evidence="3 4">
    <name type="scientific">Meloidogyne enterolobii</name>
    <name type="common">Root-knot nematode worm</name>
    <name type="synonym">Meloidogyne mayaguensis</name>
    <dbReference type="NCBI Taxonomy" id="390850"/>
    <lineage>
        <taxon>Eukaryota</taxon>
        <taxon>Metazoa</taxon>
        <taxon>Ecdysozoa</taxon>
        <taxon>Nematoda</taxon>
        <taxon>Chromadorea</taxon>
        <taxon>Rhabditida</taxon>
        <taxon>Tylenchina</taxon>
        <taxon>Tylenchomorpha</taxon>
        <taxon>Tylenchoidea</taxon>
        <taxon>Meloidogynidae</taxon>
        <taxon>Meloidogyninae</taxon>
        <taxon>Meloidogyne</taxon>
    </lineage>
</organism>
<feature type="chain" id="PRO_5028302772" evidence="2">
    <location>
        <begin position="19"/>
        <end position="91"/>
    </location>
</feature>